<keyword evidence="1 5" id="KW-0808">Transferase</keyword>
<keyword evidence="2" id="KW-0012">Acyltransferase</keyword>
<dbReference type="AlphaFoldDB" id="A0A0Q3M3J4"/>
<evidence type="ECO:0000313" key="5">
    <source>
        <dbReference type="EMBL" id="SKC05654.1"/>
    </source>
</evidence>
<evidence type="ECO:0000313" key="7">
    <source>
        <dbReference type="Proteomes" id="UP000190130"/>
    </source>
</evidence>
<dbReference type="Gene3D" id="3.40.630.30">
    <property type="match status" value="1"/>
</dbReference>
<reference evidence="4 6" key="1">
    <citation type="submission" date="2015-10" db="EMBL/GenBank/DDBJ databases">
        <title>Draft genome of Bosea thiooxidans.</title>
        <authorList>
            <person name="Wang X."/>
        </authorList>
    </citation>
    <scope>NUCLEOTIDE SEQUENCE [LARGE SCALE GENOMIC DNA]</scope>
    <source>
        <strain evidence="4 6">CGMCC 9174</strain>
    </source>
</reference>
<dbReference type="EMBL" id="FUYX01000012">
    <property type="protein sequence ID" value="SKC05654.1"/>
    <property type="molecule type" value="Genomic_DNA"/>
</dbReference>
<accession>A0A0Q3M3J4</accession>
<reference evidence="5 7" key="2">
    <citation type="submission" date="2017-02" db="EMBL/GenBank/DDBJ databases">
        <authorList>
            <person name="Peterson S.W."/>
        </authorList>
    </citation>
    <scope>NUCLEOTIDE SEQUENCE [LARGE SCALE GENOMIC DNA]</scope>
    <source>
        <strain evidence="5 7">DSM 9653</strain>
    </source>
</reference>
<dbReference type="InterPro" id="IPR000182">
    <property type="entry name" value="GNAT_dom"/>
</dbReference>
<name>A0A0Q3M3J4_9HYPH</name>
<dbReference type="Proteomes" id="UP000051562">
    <property type="component" value="Unassembled WGS sequence"/>
</dbReference>
<evidence type="ECO:0000259" key="3">
    <source>
        <dbReference type="PROSITE" id="PS51186"/>
    </source>
</evidence>
<evidence type="ECO:0000256" key="2">
    <source>
        <dbReference type="ARBA" id="ARBA00023315"/>
    </source>
</evidence>
<keyword evidence="6" id="KW-1185">Reference proteome</keyword>
<dbReference type="PROSITE" id="PS51186">
    <property type="entry name" value="GNAT"/>
    <property type="match status" value="1"/>
</dbReference>
<sequence>MTGTGIQIVRLAESLPDDFEALRHEASAESYRFVEGLREEWLAGRYAGDDDRFVVFAAFHQGELAGIGAVTPDPYDPEPDLLRVRHVYVRPLHRSAGIGRSLAAALIQQGLALAPRLSLRAADPRAAAFWEASGFQPDSGGSRRSHLLSRGA</sequence>
<gene>
    <name evidence="4" type="ORF">ARD30_13670</name>
    <name evidence="5" type="ORF">SAMN05660750_03912</name>
</gene>
<organism evidence="4 6">
    <name type="scientific">Bosea thiooxidans</name>
    <dbReference type="NCBI Taxonomy" id="53254"/>
    <lineage>
        <taxon>Bacteria</taxon>
        <taxon>Pseudomonadati</taxon>
        <taxon>Pseudomonadota</taxon>
        <taxon>Alphaproteobacteria</taxon>
        <taxon>Hyphomicrobiales</taxon>
        <taxon>Boseaceae</taxon>
        <taxon>Bosea</taxon>
    </lineage>
</organism>
<dbReference type="RefSeq" id="WP_055728320.1">
    <property type="nucleotide sequence ID" value="NZ_FUYX01000012.1"/>
</dbReference>
<dbReference type="Pfam" id="PF00583">
    <property type="entry name" value="Acetyltransf_1"/>
    <property type="match status" value="1"/>
</dbReference>
<evidence type="ECO:0000256" key="1">
    <source>
        <dbReference type="ARBA" id="ARBA00022679"/>
    </source>
</evidence>
<dbReference type="Proteomes" id="UP000190130">
    <property type="component" value="Unassembled WGS sequence"/>
</dbReference>
<dbReference type="STRING" id="53254.SAMN05660750_03912"/>
<proteinExistence type="predicted"/>
<dbReference type="SUPFAM" id="SSF55729">
    <property type="entry name" value="Acyl-CoA N-acyltransferases (Nat)"/>
    <property type="match status" value="1"/>
</dbReference>
<dbReference type="EMBL" id="LMAR01000037">
    <property type="protein sequence ID" value="KQK30297.1"/>
    <property type="molecule type" value="Genomic_DNA"/>
</dbReference>
<evidence type="ECO:0000313" key="4">
    <source>
        <dbReference type="EMBL" id="KQK30297.1"/>
    </source>
</evidence>
<dbReference type="OrthoDB" id="9815041at2"/>
<evidence type="ECO:0000313" key="6">
    <source>
        <dbReference type="Proteomes" id="UP000051562"/>
    </source>
</evidence>
<dbReference type="CDD" id="cd04301">
    <property type="entry name" value="NAT_SF"/>
    <property type="match status" value="1"/>
</dbReference>
<dbReference type="GO" id="GO:0016747">
    <property type="term" value="F:acyltransferase activity, transferring groups other than amino-acyl groups"/>
    <property type="evidence" value="ECO:0007669"/>
    <property type="project" value="InterPro"/>
</dbReference>
<dbReference type="PANTHER" id="PTHR43877">
    <property type="entry name" value="AMINOALKYLPHOSPHONATE N-ACETYLTRANSFERASE-RELATED-RELATED"/>
    <property type="match status" value="1"/>
</dbReference>
<protein>
    <submittedName>
        <fullName evidence="5">Acetyltransferase (GNAT) domain-containing protein</fullName>
    </submittedName>
</protein>
<dbReference type="InterPro" id="IPR050832">
    <property type="entry name" value="Bact_Acetyltransf"/>
</dbReference>
<dbReference type="InterPro" id="IPR016181">
    <property type="entry name" value="Acyl_CoA_acyltransferase"/>
</dbReference>
<feature type="domain" description="N-acetyltransferase" evidence="3">
    <location>
        <begin position="6"/>
        <end position="152"/>
    </location>
</feature>